<dbReference type="InterPro" id="IPR018936">
    <property type="entry name" value="PI3/4_kinase_CS"/>
</dbReference>
<gene>
    <name evidence="5" type="primary">Pik3cd</name>
    <name evidence="5" type="ORF">EVAR_73934_1</name>
</gene>
<dbReference type="InterPro" id="IPR016024">
    <property type="entry name" value="ARM-type_fold"/>
</dbReference>
<keyword evidence="6" id="KW-1185">Reference proteome</keyword>
<feature type="domain" description="PI3K/PI4K catalytic" evidence="3">
    <location>
        <begin position="176"/>
        <end position="292"/>
    </location>
</feature>
<dbReference type="STRING" id="151549.A0A4C1SJE1"/>
<dbReference type="GO" id="GO:0043491">
    <property type="term" value="P:phosphatidylinositol 3-kinase/protein kinase B signal transduction"/>
    <property type="evidence" value="ECO:0007669"/>
    <property type="project" value="TreeGrafter"/>
</dbReference>
<dbReference type="GO" id="GO:0005737">
    <property type="term" value="C:cytoplasm"/>
    <property type="evidence" value="ECO:0007669"/>
    <property type="project" value="TreeGrafter"/>
</dbReference>
<dbReference type="SUPFAM" id="SSF48371">
    <property type="entry name" value="ARM repeat"/>
    <property type="match status" value="1"/>
</dbReference>
<dbReference type="GO" id="GO:0035005">
    <property type="term" value="F:1-phosphatidylinositol-4-phosphate 3-kinase activity"/>
    <property type="evidence" value="ECO:0007669"/>
    <property type="project" value="TreeGrafter"/>
</dbReference>
<name>A0A4C1SJE1_EUMVA</name>
<keyword evidence="2 5" id="KW-0418">Kinase</keyword>
<accession>A0A4C1SJE1</accession>
<evidence type="ECO:0000313" key="5">
    <source>
        <dbReference type="EMBL" id="GBP02293.1"/>
    </source>
</evidence>
<dbReference type="InterPro" id="IPR011009">
    <property type="entry name" value="Kinase-like_dom_sf"/>
</dbReference>
<evidence type="ECO:0000313" key="6">
    <source>
        <dbReference type="Proteomes" id="UP000299102"/>
    </source>
</evidence>
<dbReference type="Pfam" id="PF00454">
    <property type="entry name" value="PI3_PI4_kinase"/>
    <property type="match status" value="1"/>
</dbReference>
<dbReference type="PANTHER" id="PTHR10048">
    <property type="entry name" value="PHOSPHATIDYLINOSITOL KINASE"/>
    <property type="match status" value="1"/>
</dbReference>
<evidence type="ECO:0000259" key="4">
    <source>
        <dbReference type="PROSITE" id="PS51545"/>
    </source>
</evidence>
<dbReference type="OrthoDB" id="67688at2759"/>
<dbReference type="PROSITE" id="PS51545">
    <property type="entry name" value="PIK_HELICAL"/>
    <property type="match status" value="1"/>
</dbReference>
<dbReference type="GO" id="GO:0005886">
    <property type="term" value="C:plasma membrane"/>
    <property type="evidence" value="ECO:0007669"/>
    <property type="project" value="TreeGrafter"/>
</dbReference>
<reference evidence="5 6" key="1">
    <citation type="journal article" date="2019" name="Commun. Biol.">
        <title>The bagworm genome reveals a unique fibroin gene that provides high tensile strength.</title>
        <authorList>
            <person name="Kono N."/>
            <person name="Nakamura H."/>
            <person name="Ohtoshi R."/>
            <person name="Tomita M."/>
            <person name="Numata K."/>
            <person name="Arakawa K."/>
        </authorList>
    </citation>
    <scope>NUCLEOTIDE SEQUENCE [LARGE SCALE GENOMIC DNA]</scope>
</reference>
<dbReference type="SUPFAM" id="SSF56112">
    <property type="entry name" value="Protein kinase-like (PK-like)"/>
    <property type="match status" value="1"/>
</dbReference>
<comment type="caution">
    <text evidence="5">The sequence shown here is derived from an EMBL/GenBank/DDBJ whole genome shotgun (WGS) entry which is preliminary data.</text>
</comment>
<dbReference type="Gene3D" id="1.25.40.70">
    <property type="entry name" value="Phosphatidylinositol 3-kinase, accessory domain (PIK)"/>
    <property type="match status" value="1"/>
</dbReference>
<feature type="domain" description="PIK helical" evidence="4">
    <location>
        <begin position="1"/>
        <end position="109"/>
    </location>
</feature>
<proteinExistence type="predicted"/>
<dbReference type="InterPro" id="IPR001263">
    <property type="entry name" value="PI3K_accessory_dom"/>
</dbReference>
<dbReference type="AlphaFoldDB" id="A0A4C1SJE1"/>
<dbReference type="GO" id="GO:0016477">
    <property type="term" value="P:cell migration"/>
    <property type="evidence" value="ECO:0007669"/>
    <property type="project" value="TreeGrafter"/>
</dbReference>
<dbReference type="Proteomes" id="UP000299102">
    <property type="component" value="Unassembled WGS sequence"/>
</dbReference>
<evidence type="ECO:0000259" key="3">
    <source>
        <dbReference type="PROSITE" id="PS50290"/>
    </source>
</evidence>
<dbReference type="GO" id="GO:0005942">
    <property type="term" value="C:phosphatidylinositol 3-kinase complex"/>
    <property type="evidence" value="ECO:0007669"/>
    <property type="project" value="TreeGrafter"/>
</dbReference>
<dbReference type="PROSITE" id="PS50290">
    <property type="entry name" value="PI3_4_KINASE_3"/>
    <property type="match status" value="1"/>
</dbReference>
<dbReference type="InterPro" id="IPR000403">
    <property type="entry name" value="PI3/4_kinase_cat_dom"/>
</dbReference>
<protein>
    <submittedName>
        <fullName evidence="5">Phosphatidylinositol 4,5-bisphosphate 3-kinase catalytic subunit delta isoform</fullName>
    </submittedName>
</protein>
<dbReference type="PROSITE" id="PS00915">
    <property type="entry name" value="PI3_4_KINASE_1"/>
    <property type="match status" value="1"/>
</dbReference>
<evidence type="ECO:0000256" key="2">
    <source>
        <dbReference type="ARBA" id="ARBA00022777"/>
    </source>
</evidence>
<sequence>MWLKEWPTISVERSLELLDYAYPDPAVRNFSIRCLKNLRDEELLLYLLQLVQAMKHESYLNCALTTFVLERALRNQRIGHFFFWHLRSEMQTPSMQTRFGLLLEAYLKGCKQHVSLLRKQLNALEKLKQGSVLAKKGSKEKVRNLLQDFLRNQRNSGVFQNIQIPLIPSFRCKGVKPEKCKVMDSKMRPLWIVFENADQNCNDIYIIFKNGDDLRQDMLTLQMLRVMDQLWKNEGMERRLGMIEVVLNAETIANIHKDVFGNITVQKVLYLVGLKNTTKPKKNSTRLLKNLL</sequence>
<evidence type="ECO:0000256" key="1">
    <source>
        <dbReference type="ARBA" id="ARBA00022679"/>
    </source>
</evidence>
<keyword evidence="1" id="KW-0808">Transferase</keyword>
<dbReference type="SMART" id="SM00145">
    <property type="entry name" value="PI3Ka"/>
    <property type="match status" value="1"/>
</dbReference>
<dbReference type="InterPro" id="IPR015433">
    <property type="entry name" value="PI3/4_kinase"/>
</dbReference>
<organism evidence="5 6">
    <name type="scientific">Eumeta variegata</name>
    <name type="common">Bagworm moth</name>
    <name type="synonym">Eumeta japonica</name>
    <dbReference type="NCBI Taxonomy" id="151549"/>
    <lineage>
        <taxon>Eukaryota</taxon>
        <taxon>Metazoa</taxon>
        <taxon>Ecdysozoa</taxon>
        <taxon>Arthropoda</taxon>
        <taxon>Hexapoda</taxon>
        <taxon>Insecta</taxon>
        <taxon>Pterygota</taxon>
        <taxon>Neoptera</taxon>
        <taxon>Endopterygota</taxon>
        <taxon>Lepidoptera</taxon>
        <taxon>Glossata</taxon>
        <taxon>Ditrysia</taxon>
        <taxon>Tineoidea</taxon>
        <taxon>Psychidae</taxon>
        <taxon>Oiketicinae</taxon>
        <taxon>Eumeta</taxon>
    </lineage>
</organism>
<dbReference type="GO" id="GO:0048015">
    <property type="term" value="P:phosphatidylinositol-mediated signaling"/>
    <property type="evidence" value="ECO:0007669"/>
    <property type="project" value="TreeGrafter"/>
</dbReference>
<dbReference type="Pfam" id="PF00613">
    <property type="entry name" value="PI3Ka"/>
    <property type="match status" value="1"/>
</dbReference>
<dbReference type="PANTHER" id="PTHR10048:SF118">
    <property type="entry name" value="PI-3 KINASE"/>
    <property type="match status" value="1"/>
</dbReference>
<dbReference type="Gene3D" id="3.30.1010.10">
    <property type="entry name" value="Phosphatidylinositol 3-kinase Catalytic Subunit, Chain A, domain 4"/>
    <property type="match status" value="1"/>
</dbReference>
<dbReference type="InterPro" id="IPR042236">
    <property type="entry name" value="PI3K_accessory_sf"/>
</dbReference>
<dbReference type="GO" id="GO:0016303">
    <property type="term" value="F:1-phosphatidylinositol-3-kinase activity"/>
    <property type="evidence" value="ECO:0007669"/>
    <property type="project" value="TreeGrafter"/>
</dbReference>
<dbReference type="EMBL" id="BGZK01010389">
    <property type="protein sequence ID" value="GBP02293.1"/>
    <property type="molecule type" value="Genomic_DNA"/>
</dbReference>